<name>A0AAE1H4K5_9NEOP</name>
<evidence type="ECO:0000313" key="3">
    <source>
        <dbReference type="Proteomes" id="UP001219518"/>
    </source>
</evidence>
<feature type="region of interest" description="Disordered" evidence="1">
    <location>
        <begin position="1"/>
        <end position="25"/>
    </location>
</feature>
<accession>A0AAE1H4K5</accession>
<evidence type="ECO:0000313" key="2">
    <source>
        <dbReference type="EMBL" id="KAK3914771.1"/>
    </source>
</evidence>
<proteinExistence type="predicted"/>
<organism evidence="2 3">
    <name type="scientific">Frankliniella fusca</name>
    <dbReference type="NCBI Taxonomy" id="407009"/>
    <lineage>
        <taxon>Eukaryota</taxon>
        <taxon>Metazoa</taxon>
        <taxon>Ecdysozoa</taxon>
        <taxon>Arthropoda</taxon>
        <taxon>Hexapoda</taxon>
        <taxon>Insecta</taxon>
        <taxon>Pterygota</taxon>
        <taxon>Neoptera</taxon>
        <taxon>Paraneoptera</taxon>
        <taxon>Thysanoptera</taxon>
        <taxon>Terebrantia</taxon>
        <taxon>Thripoidea</taxon>
        <taxon>Thripidae</taxon>
        <taxon>Frankliniella</taxon>
    </lineage>
</organism>
<gene>
    <name evidence="2" type="ORF">KUF71_024266</name>
</gene>
<sequence>MREDKEYPTLPGHGEYNDPSLPGASLERDARKSRTGYFRVYSSYCSLSRLDRKFMGSRTPTVKSRPGSCPCENIAGCSPVTEGEITLEKSVHRIIISSHFQPFSFIFIPPSFLFFTHFHTFSCISAHFHAFPLIFMHFTHFPFSAISMHYHT</sequence>
<dbReference type="AlphaFoldDB" id="A0AAE1H4K5"/>
<dbReference type="EMBL" id="JAHWGI010000391">
    <property type="protein sequence ID" value="KAK3914771.1"/>
    <property type="molecule type" value="Genomic_DNA"/>
</dbReference>
<comment type="caution">
    <text evidence="2">The sequence shown here is derived from an EMBL/GenBank/DDBJ whole genome shotgun (WGS) entry which is preliminary data.</text>
</comment>
<reference evidence="2" key="1">
    <citation type="submission" date="2021-07" db="EMBL/GenBank/DDBJ databases">
        <authorList>
            <person name="Catto M.A."/>
            <person name="Jacobson A."/>
            <person name="Kennedy G."/>
            <person name="Labadie P."/>
            <person name="Hunt B.G."/>
            <person name="Srinivasan R."/>
        </authorList>
    </citation>
    <scope>NUCLEOTIDE SEQUENCE</scope>
    <source>
        <strain evidence="2">PL_HMW_Pooled</strain>
        <tissue evidence="2">Head</tissue>
    </source>
</reference>
<reference evidence="2" key="2">
    <citation type="journal article" date="2023" name="BMC Genomics">
        <title>Pest status, molecular evolution, and epigenetic factors derived from the genome assembly of Frankliniella fusca, a thysanopteran phytovirus vector.</title>
        <authorList>
            <person name="Catto M.A."/>
            <person name="Labadie P.E."/>
            <person name="Jacobson A.L."/>
            <person name="Kennedy G.G."/>
            <person name="Srinivasan R."/>
            <person name="Hunt B.G."/>
        </authorList>
    </citation>
    <scope>NUCLEOTIDE SEQUENCE</scope>
    <source>
        <strain evidence="2">PL_HMW_Pooled</strain>
    </source>
</reference>
<feature type="non-terminal residue" evidence="2">
    <location>
        <position position="152"/>
    </location>
</feature>
<dbReference type="Proteomes" id="UP001219518">
    <property type="component" value="Unassembled WGS sequence"/>
</dbReference>
<evidence type="ECO:0000256" key="1">
    <source>
        <dbReference type="SAM" id="MobiDB-lite"/>
    </source>
</evidence>
<protein>
    <submittedName>
        <fullName evidence="2">UvrABC system protein C</fullName>
    </submittedName>
</protein>
<keyword evidence="3" id="KW-1185">Reference proteome</keyword>